<dbReference type="InterPro" id="IPR025877">
    <property type="entry name" value="MobA-like_NTP_Trfase"/>
</dbReference>
<dbReference type="Pfam" id="PF12804">
    <property type="entry name" value="NTP_transf_3"/>
    <property type="match status" value="1"/>
</dbReference>
<dbReference type="PANTHER" id="PTHR43777">
    <property type="entry name" value="MOLYBDENUM COFACTOR CYTIDYLYLTRANSFERASE"/>
    <property type="match status" value="1"/>
</dbReference>
<evidence type="ECO:0000259" key="2">
    <source>
        <dbReference type="Pfam" id="PF12804"/>
    </source>
</evidence>
<dbReference type="CDD" id="cd04182">
    <property type="entry name" value="GT_2_like_f"/>
    <property type="match status" value="1"/>
</dbReference>
<organism evidence="3 4">
    <name type="scientific">Herbaspirillum frisingense</name>
    <dbReference type="NCBI Taxonomy" id="92645"/>
    <lineage>
        <taxon>Bacteria</taxon>
        <taxon>Pseudomonadati</taxon>
        <taxon>Pseudomonadota</taxon>
        <taxon>Betaproteobacteria</taxon>
        <taxon>Burkholderiales</taxon>
        <taxon>Oxalobacteraceae</taxon>
        <taxon>Herbaspirillum</taxon>
    </lineage>
</organism>
<accession>A0A7V8FSU8</accession>
<keyword evidence="3" id="KW-0548">Nucleotidyltransferase</keyword>
<dbReference type="GO" id="GO:0016779">
    <property type="term" value="F:nucleotidyltransferase activity"/>
    <property type="evidence" value="ECO:0007669"/>
    <property type="project" value="UniProtKB-KW"/>
</dbReference>
<dbReference type="EMBL" id="WNDX01000217">
    <property type="protein sequence ID" value="KAF1035561.1"/>
    <property type="molecule type" value="Genomic_DNA"/>
</dbReference>
<feature type="domain" description="MobA-like NTP transferase" evidence="2">
    <location>
        <begin position="15"/>
        <end position="180"/>
    </location>
</feature>
<proteinExistence type="predicted"/>
<sequence>MSPPPSTSSPSACIAILLAAGRGTRFDASEGKLIQPFSTHADGSGKVSSVAQAAARTLLQVLPVVAVVAEENALAAVLRTLGCEVVVLEAGAARAMSASLRQGLLRTSDAAGWLVALADMPLVQPDTVKRIVAALQAGAGIALPVMDGRRGHPVGFARPHLDELLALRGDQGARALLNAHPVTEIEVNDPGIFADIDTQDDLARLRAG</sequence>
<keyword evidence="3" id="KW-0808">Transferase</keyword>
<protein>
    <submittedName>
        <fullName evidence="3">Molybdenum cofactor guanylyltransferase</fullName>
    </submittedName>
</protein>
<reference evidence="4" key="1">
    <citation type="journal article" date="2020" name="MBio">
        <title>Horizontal gene transfer to a defensive symbiont with a reduced genome amongst a multipartite beetle microbiome.</title>
        <authorList>
            <person name="Waterworth S.C."/>
            <person name="Florez L.V."/>
            <person name="Rees E.R."/>
            <person name="Hertweck C."/>
            <person name="Kaltenpoth M."/>
            <person name="Kwan J.C."/>
        </authorList>
    </citation>
    <scope>NUCLEOTIDE SEQUENCE [LARGE SCALE GENOMIC DNA]</scope>
</reference>
<keyword evidence="1" id="KW-0460">Magnesium</keyword>
<dbReference type="Gene3D" id="3.90.550.10">
    <property type="entry name" value="Spore Coat Polysaccharide Biosynthesis Protein SpsA, Chain A"/>
    <property type="match status" value="1"/>
</dbReference>
<name>A0A7V8FSU8_9BURK</name>
<comment type="caution">
    <text evidence="3">The sequence shown here is derived from an EMBL/GenBank/DDBJ whole genome shotgun (WGS) entry which is preliminary data.</text>
</comment>
<evidence type="ECO:0000313" key="3">
    <source>
        <dbReference type="EMBL" id="KAF1035561.1"/>
    </source>
</evidence>
<gene>
    <name evidence="3" type="primary">mobA_2</name>
    <name evidence="3" type="ORF">GAK35_04188</name>
</gene>
<evidence type="ECO:0000256" key="1">
    <source>
        <dbReference type="ARBA" id="ARBA00022842"/>
    </source>
</evidence>
<evidence type="ECO:0000313" key="4">
    <source>
        <dbReference type="Proteomes" id="UP000462435"/>
    </source>
</evidence>
<dbReference type="SUPFAM" id="SSF53448">
    <property type="entry name" value="Nucleotide-diphospho-sugar transferases"/>
    <property type="match status" value="1"/>
</dbReference>
<dbReference type="InterPro" id="IPR029044">
    <property type="entry name" value="Nucleotide-diphossugar_trans"/>
</dbReference>
<dbReference type="Proteomes" id="UP000462435">
    <property type="component" value="Unassembled WGS sequence"/>
</dbReference>
<dbReference type="AlphaFoldDB" id="A0A7V8FSU8"/>
<dbReference type="PANTHER" id="PTHR43777:SF1">
    <property type="entry name" value="MOLYBDENUM COFACTOR CYTIDYLYLTRANSFERASE"/>
    <property type="match status" value="1"/>
</dbReference>